<dbReference type="AlphaFoldDB" id="A0A1G9YA75"/>
<evidence type="ECO:0000313" key="2">
    <source>
        <dbReference type="Proteomes" id="UP000199334"/>
    </source>
</evidence>
<accession>A0A1G9YA75</accession>
<dbReference type="STRING" id="237069.SAMN05216498_1287"/>
<dbReference type="Proteomes" id="UP000199334">
    <property type="component" value="Unassembled WGS sequence"/>
</dbReference>
<dbReference type="EMBL" id="FNIG01000002">
    <property type="protein sequence ID" value="SDN05415.1"/>
    <property type="molecule type" value="Genomic_DNA"/>
</dbReference>
<name>A0A1G9YA75_9BACI</name>
<dbReference type="OrthoDB" id="2431422at2"/>
<evidence type="ECO:0008006" key="3">
    <source>
        <dbReference type="Google" id="ProtNLM"/>
    </source>
</evidence>
<reference evidence="1 2" key="1">
    <citation type="submission" date="2016-10" db="EMBL/GenBank/DDBJ databases">
        <authorList>
            <person name="de Groot N.N."/>
        </authorList>
    </citation>
    <scope>NUCLEOTIDE SEQUENCE [LARGE SCALE GENOMIC DNA]</scope>
    <source>
        <strain evidence="1 2">CGMCC 1.3442</strain>
    </source>
</reference>
<evidence type="ECO:0000313" key="1">
    <source>
        <dbReference type="EMBL" id="SDN05415.1"/>
    </source>
</evidence>
<dbReference type="RefSeq" id="WP_093855783.1">
    <property type="nucleotide sequence ID" value="NZ_BJVZ01000001.1"/>
</dbReference>
<organism evidence="1 2">
    <name type="scientific">Tenuibacillus multivorans</name>
    <dbReference type="NCBI Taxonomy" id="237069"/>
    <lineage>
        <taxon>Bacteria</taxon>
        <taxon>Bacillati</taxon>
        <taxon>Bacillota</taxon>
        <taxon>Bacilli</taxon>
        <taxon>Bacillales</taxon>
        <taxon>Bacillaceae</taxon>
        <taxon>Tenuibacillus</taxon>
    </lineage>
</organism>
<protein>
    <recommendedName>
        <fullName evidence="3">Copper amine oxidase N-terminal domain-containing protein</fullName>
    </recommendedName>
</protein>
<keyword evidence="2" id="KW-1185">Reference proteome</keyword>
<sequence>MRLIVMTAFMIIVSIVLGAYQWLDYQSSQVDHQQQQQPTINIELKENESQLSVQVLIEHLPSDTYTINQPEHAKHFTCNLSEGQVCLEDENQLKLEQKQVVILSYHLPLQNEEINYFLSWLPEVYDKDGLIKTPVKTTLTSPSGVNSHWFTHQQPTFSETLDHIRYQEWTFQSDTDIPLVNIKGQYDSYSLNDRVNLVSSIPIKLQPFNDLLNRGFQDVRQIFIVSPKLDPLKLESLSVLNSSEKRHIVSSLLTSKLLSLTDEKEESGLLLDVVNAYFFTTDLQTSKGKQMLESLRQSVTGNKKDEWLDELLNLDQSDNHLANILEQSLLPLDIHTNFFTLNHSKEKFTPFYGMDQRIITLNQKPVDQEWQGIIYEKQSYLPLESLIEITGMTLTKTNDEELLVHDGTNRFRFYPERDLYIINEANYQIDEQLLVDINNKLYINTSLASQIFPFSIDVGQNNININQ</sequence>
<gene>
    <name evidence="1" type="ORF">SAMN05216498_1287</name>
</gene>
<proteinExistence type="predicted"/>